<evidence type="ECO:0000313" key="2">
    <source>
        <dbReference type="Proteomes" id="UP000836387"/>
    </source>
</evidence>
<comment type="caution">
    <text evidence="1">The sequence shown here is derived from an EMBL/GenBank/DDBJ whole genome shotgun (WGS) entry which is preliminary data.</text>
</comment>
<keyword evidence="2" id="KW-1185">Reference proteome</keyword>
<reference evidence="1" key="2">
    <citation type="submission" date="2021-10" db="EMBL/GenBank/DDBJ databases">
        <authorList>
            <person name="Piombo E."/>
        </authorList>
    </citation>
    <scope>NUCLEOTIDE SEQUENCE</scope>
</reference>
<name>A0ACA9UB33_BIOOC</name>
<dbReference type="EMBL" id="CADEHS020000167">
    <property type="protein sequence ID" value="CAG9950378.1"/>
    <property type="molecule type" value="Genomic_DNA"/>
</dbReference>
<reference evidence="1" key="1">
    <citation type="submission" date="2020-04" db="EMBL/GenBank/DDBJ databases">
        <authorList>
            <person name="Broberg M."/>
        </authorList>
    </citation>
    <scope>NUCLEOTIDE SEQUENCE</scope>
</reference>
<gene>
    <name evidence="1" type="ORF">CRV2_00018534</name>
</gene>
<sequence>MKYVGNMGFQKDLLIMLCEAIPGIKYKLCRRMSGLPKILKALARISLGVAENPLLQHEVGTYIKNSIAATDNDHLGLDDVFSPVIIQQALEGALQKAASNGVKIRAVLISNPHNPLGRCYPAETVREIARFCGSNSLHLISDEIFAKSVYENPRASDARPFTSVISLNLSDLIAPHLVHVAYGAAYSNGYHISHKTHGQKCLKMIIS</sequence>
<organism evidence="1 2">
    <name type="scientific">Clonostachys rosea f. rosea IK726</name>
    <dbReference type="NCBI Taxonomy" id="1349383"/>
    <lineage>
        <taxon>Eukaryota</taxon>
        <taxon>Fungi</taxon>
        <taxon>Dikarya</taxon>
        <taxon>Ascomycota</taxon>
        <taxon>Pezizomycotina</taxon>
        <taxon>Sordariomycetes</taxon>
        <taxon>Hypocreomycetidae</taxon>
        <taxon>Hypocreales</taxon>
        <taxon>Bionectriaceae</taxon>
        <taxon>Clonostachys</taxon>
    </lineage>
</organism>
<accession>A0ACA9UB33</accession>
<evidence type="ECO:0000313" key="1">
    <source>
        <dbReference type="EMBL" id="CAG9950378.1"/>
    </source>
</evidence>
<proteinExistence type="predicted"/>
<dbReference type="Proteomes" id="UP000836387">
    <property type="component" value="Unassembled WGS sequence"/>
</dbReference>
<protein>
    <submittedName>
        <fullName evidence="1">Uncharacterized protein</fullName>
    </submittedName>
</protein>